<sequence>MNERQLTRQLRKQALQLQARRYRLSIRQDIAALAEPFTHSASELGQGFLRGHWAEIFSTLLSVLPGRWSRILSMGSVAWQLARRVLAKRAAQAGDTDTEEAAKEAAQKATAPAKEKAR</sequence>
<feature type="region of interest" description="Disordered" evidence="1">
    <location>
        <begin position="92"/>
        <end position="118"/>
    </location>
</feature>
<proteinExistence type="predicted"/>
<evidence type="ECO:0000313" key="2">
    <source>
        <dbReference type="EMBL" id="MEN3069758.1"/>
    </source>
</evidence>
<dbReference type="Proteomes" id="UP001410394">
    <property type="component" value="Unassembled WGS sequence"/>
</dbReference>
<gene>
    <name evidence="2" type="ORF">ABDB84_14850</name>
</gene>
<dbReference type="RefSeq" id="WP_345920528.1">
    <property type="nucleotide sequence ID" value="NZ_JBDIVE010000008.1"/>
</dbReference>
<evidence type="ECO:0008006" key="4">
    <source>
        <dbReference type="Google" id="ProtNLM"/>
    </source>
</evidence>
<protein>
    <recommendedName>
        <fullName evidence="4">YqjK-like protein</fullName>
    </recommendedName>
</protein>
<evidence type="ECO:0000256" key="1">
    <source>
        <dbReference type="SAM" id="MobiDB-lite"/>
    </source>
</evidence>
<reference evidence="2 3" key="1">
    <citation type="journal article" date="2018" name="Int. J. Syst. Evol. Microbiol.">
        <title>Uliginosibacterium sediminicola sp. nov., isolated from freshwater sediment.</title>
        <authorList>
            <person name="Hwang W.M."/>
            <person name="Kim S.M."/>
            <person name="Kang K."/>
            <person name="Ahn T.Y."/>
        </authorList>
    </citation>
    <scope>NUCLEOTIDE SEQUENCE [LARGE SCALE GENOMIC DNA]</scope>
    <source>
        <strain evidence="2 3">M1-21</strain>
    </source>
</reference>
<accession>A0ABU9Z1T8</accession>
<comment type="caution">
    <text evidence="2">The sequence shown here is derived from an EMBL/GenBank/DDBJ whole genome shotgun (WGS) entry which is preliminary data.</text>
</comment>
<keyword evidence="3" id="KW-1185">Reference proteome</keyword>
<organism evidence="2 3">
    <name type="scientific">Uliginosibacterium sediminicola</name>
    <dbReference type="NCBI Taxonomy" id="2024550"/>
    <lineage>
        <taxon>Bacteria</taxon>
        <taxon>Pseudomonadati</taxon>
        <taxon>Pseudomonadota</taxon>
        <taxon>Betaproteobacteria</taxon>
        <taxon>Rhodocyclales</taxon>
        <taxon>Zoogloeaceae</taxon>
        <taxon>Uliginosibacterium</taxon>
    </lineage>
</organism>
<dbReference type="EMBL" id="JBDIVE010000008">
    <property type="protein sequence ID" value="MEN3069758.1"/>
    <property type="molecule type" value="Genomic_DNA"/>
</dbReference>
<evidence type="ECO:0000313" key="3">
    <source>
        <dbReference type="Proteomes" id="UP001410394"/>
    </source>
</evidence>
<name>A0ABU9Z1T8_9RHOO</name>